<dbReference type="InterPro" id="IPR011990">
    <property type="entry name" value="TPR-like_helical_dom_sf"/>
</dbReference>
<feature type="repeat" description="PPR" evidence="3">
    <location>
        <begin position="22"/>
        <end position="56"/>
    </location>
</feature>
<proteinExistence type="inferred from homology"/>
<feature type="repeat" description="PPR" evidence="3">
    <location>
        <begin position="226"/>
        <end position="261"/>
    </location>
</feature>
<accession>A0A9Q0QRB6</accession>
<dbReference type="Gene3D" id="1.25.40.10">
    <property type="entry name" value="Tetratricopeptide repeat domain"/>
    <property type="match status" value="6"/>
</dbReference>
<dbReference type="FunFam" id="1.25.40.10:FF:000361">
    <property type="entry name" value="Pentatricopeptide repeat-containing protein chloroplastic"/>
    <property type="match status" value="1"/>
</dbReference>
<evidence type="ECO:0000256" key="3">
    <source>
        <dbReference type="PROSITE-ProRule" id="PRU00708"/>
    </source>
</evidence>
<feature type="repeat" description="PPR" evidence="3">
    <location>
        <begin position="431"/>
        <end position="465"/>
    </location>
</feature>
<feature type="repeat" description="PPR" evidence="3">
    <location>
        <begin position="92"/>
        <end position="122"/>
    </location>
</feature>
<dbReference type="PROSITE" id="PS51375">
    <property type="entry name" value="PPR"/>
    <property type="match status" value="8"/>
</dbReference>
<dbReference type="Pfam" id="PF20431">
    <property type="entry name" value="E_motif"/>
    <property type="match status" value="1"/>
</dbReference>
<dbReference type="GO" id="GO:0003729">
    <property type="term" value="F:mRNA binding"/>
    <property type="evidence" value="ECO:0007669"/>
    <property type="project" value="UniProtKB-ARBA"/>
</dbReference>
<name>A0A9Q0QRB6_9MAGN</name>
<dbReference type="Proteomes" id="UP001141806">
    <property type="component" value="Unassembled WGS sequence"/>
</dbReference>
<evidence type="ECO:0000313" key="4">
    <source>
        <dbReference type="EMBL" id="KAJ4968983.1"/>
    </source>
</evidence>
<feature type="repeat" description="PPR" evidence="3">
    <location>
        <begin position="569"/>
        <end position="604"/>
    </location>
</feature>
<dbReference type="FunFam" id="1.25.40.10:FF:000090">
    <property type="entry name" value="Pentatricopeptide repeat-containing protein, chloroplastic"/>
    <property type="match status" value="1"/>
</dbReference>
<dbReference type="InterPro" id="IPR002885">
    <property type="entry name" value="PPR_rpt"/>
</dbReference>
<comment type="caution">
    <text evidence="4">The sequence shown here is derived from an EMBL/GenBank/DDBJ whole genome shotgun (WGS) entry which is preliminary data.</text>
</comment>
<reference evidence="4" key="1">
    <citation type="journal article" date="2023" name="Plant J.">
        <title>The genome of the king protea, Protea cynaroides.</title>
        <authorList>
            <person name="Chang J."/>
            <person name="Duong T.A."/>
            <person name="Schoeman C."/>
            <person name="Ma X."/>
            <person name="Roodt D."/>
            <person name="Barker N."/>
            <person name="Li Z."/>
            <person name="Van de Peer Y."/>
            <person name="Mizrachi E."/>
        </authorList>
    </citation>
    <scope>NUCLEOTIDE SEQUENCE</scope>
    <source>
        <tissue evidence="4">Young leaves</tissue>
    </source>
</reference>
<dbReference type="InterPro" id="IPR046848">
    <property type="entry name" value="E_motif"/>
</dbReference>
<keyword evidence="1" id="KW-0677">Repeat</keyword>
<sequence length="718" mass="79662">MYSKIGRIRDAALVFEEMPMRDAISYNTMINGFGSNGFYEEVMMVFGQMLKSGFLPNMESVSLAIMACGELGCISTGILIHRFVIQNGFYSDIAIVNSLISMYVKAGRLEIGRQIFYDMQKRDLVSWNSMITGYARNGDWFEAVDLFLTMQKVESFTPSPVTFLGLVLACGQARNLYMGESIHGLLIHMGLLSDFRLGTSIVDMYSKCGRVDCARRIFDTDLSERSLVSWNSLIAGYSQNGYDYNAVLLFEQMLLEANVKPDSITIANVIPAYATFADLKSVSAVHAIVIKRGFELESDTVLVTAMVDAYGKCLDIESATSMFASMQKFNVATWNAMISGYNLNKQADRGISRFLEMLHSEVLPDSITMVMVFQSCSELGSLKQGSMLHGHSLSRGFDSHITVGNAIIDMYFRFGCLNTSEVLFNVMPSKNVITWNTMLCGYVKNGQSALALKLFHQMQLDSHHKVDPVTMISIIQASTTITAGPGAEMTHGFALKLGFDLGTMVGNSLVDAYAKNGLIVNARSLFEQMGRSRDQSSWNVMIAGCGVNGQGKEACSLLFLMEEDGFKPNPITFISLLSSCSHSGLVKEGRRFFDLMVTKYGILPSLEHWTCIIDMFGRAGRLEEAYQLIEYGFHSNLLSDCDAIWGALLSACRENMNIELGTLAAERLSRLAPQNCGYYTLLSNLYASVNRWDEAEKVRRVFENGKLVKKPGVSMVMI</sequence>
<dbReference type="OrthoDB" id="308440at2759"/>
<feature type="repeat" description="PPR" evidence="3">
    <location>
        <begin position="123"/>
        <end position="158"/>
    </location>
</feature>
<gene>
    <name evidence="4" type="ORF">NE237_015684</name>
</gene>
<dbReference type="AlphaFoldDB" id="A0A9Q0QRB6"/>
<feature type="repeat" description="PPR" evidence="3">
    <location>
        <begin position="534"/>
        <end position="568"/>
    </location>
</feature>
<dbReference type="NCBIfam" id="TIGR00756">
    <property type="entry name" value="PPR"/>
    <property type="match status" value="8"/>
</dbReference>
<dbReference type="PANTHER" id="PTHR24015">
    <property type="entry name" value="OS07G0578800 PROTEIN-RELATED"/>
    <property type="match status" value="1"/>
</dbReference>
<dbReference type="GO" id="GO:0009451">
    <property type="term" value="P:RNA modification"/>
    <property type="evidence" value="ECO:0007669"/>
    <property type="project" value="InterPro"/>
</dbReference>
<evidence type="ECO:0000313" key="5">
    <source>
        <dbReference type="Proteomes" id="UP001141806"/>
    </source>
</evidence>
<evidence type="ECO:0000256" key="2">
    <source>
        <dbReference type="ARBA" id="ARBA00061659"/>
    </source>
</evidence>
<comment type="similarity">
    <text evidence="2">Belongs to the PPR family. PCMP-E subfamily.</text>
</comment>
<dbReference type="EMBL" id="JAMYWD010000006">
    <property type="protein sequence ID" value="KAJ4968983.1"/>
    <property type="molecule type" value="Genomic_DNA"/>
</dbReference>
<dbReference type="Pfam" id="PF13041">
    <property type="entry name" value="PPR_2"/>
    <property type="match status" value="2"/>
</dbReference>
<protein>
    <recommendedName>
        <fullName evidence="6">Pentatricopeptide repeat-containing protein</fullName>
    </recommendedName>
</protein>
<dbReference type="PANTHER" id="PTHR24015:SF553">
    <property type="entry name" value="DYW DOMAIN-CONTAINING PROTEIN"/>
    <property type="match status" value="1"/>
</dbReference>
<evidence type="ECO:0008006" key="6">
    <source>
        <dbReference type="Google" id="ProtNLM"/>
    </source>
</evidence>
<dbReference type="FunFam" id="1.25.40.10:FF:000073">
    <property type="entry name" value="Pentatricopeptide repeat-containing protein chloroplastic"/>
    <property type="match status" value="2"/>
</dbReference>
<dbReference type="FunFam" id="1.25.40.10:FF:000343">
    <property type="entry name" value="Pentatricopeptide repeat-containing protein At3g58590"/>
    <property type="match status" value="1"/>
</dbReference>
<feature type="repeat" description="PPR" evidence="3">
    <location>
        <begin position="330"/>
        <end position="364"/>
    </location>
</feature>
<keyword evidence="5" id="KW-1185">Reference proteome</keyword>
<dbReference type="InterPro" id="IPR046960">
    <property type="entry name" value="PPR_At4g14850-like_plant"/>
</dbReference>
<organism evidence="4 5">
    <name type="scientific">Protea cynaroides</name>
    <dbReference type="NCBI Taxonomy" id="273540"/>
    <lineage>
        <taxon>Eukaryota</taxon>
        <taxon>Viridiplantae</taxon>
        <taxon>Streptophyta</taxon>
        <taxon>Embryophyta</taxon>
        <taxon>Tracheophyta</taxon>
        <taxon>Spermatophyta</taxon>
        <taxon>Magnoliopsida</taxon>
        <taxon>Proteales</taxon>
        <taxon>Proteaceae</taxon>
        <taxon>Protea</taxon>
    </lineage>
</organism>
<evidence type="ECO:0000256" key="1">
    <source>
        <dbReference type="ARBA" id="ARBA00022737"/>
    </source>
</evidence>
<dbReference type="Pfam" id="PF01535">
    <property type="entry name" value="PPR"/>
    <property type="match status" value="8"/>
</dbReference>